<evidence type="ECO:0000313" key="3">
    <source>
        <dbReference type="Proteomes" id="UP000507470"/>
    </source>
</evidence>
<sequence length="203" mass="23672">MTMMITVAALFLTLFNLQAFVFVDSQQAKISHAGKKDLIWCNNLKVYKSPSKSKEDLMENIGTMSLASLSHPSEDRNVPSNVPDFSAYKQIPHNPSRARVHSGFGYKPFRSEITLRHDVTHNNHDRSAAADVKKICKSIRRRYQELDVKCRRYKNTRKQTHQAVKLFKEYLKENKLDLDFEKYDVETIDKALTKFYEEIRVKN</sequence>
<keyword evidence="3" id="KW-1185">Reference proteome</keyword>
<gene>
    <name evidence="2" type="ORF">MCOR_33688</name>
</gene>
<dbReference type="PANTHER" id="PTHR21446">
    <property type="entry name" value="DUF3504 DOMAIN-CONTAINING PROTEIN"/>
    <property type="match status" value="1"/>
</dbReference>
<dbReference type="AlphaFoldDB" id="A0A6J8CUT9"/>
<dbReference type="EMBL" id="CACVKT020006018">
    <property type="protein sequence ID" value="CAC5399421.1"/>
    <property type="molecule type" value="Genomic_DNA"/>
</dbReference>
<feature type="chain" id="PRO_5026954822" evidence="1">
    <location>
        <begin position="20"/>
        <end position="203"/>
    </location>
</feature>
<evidence type="ECO:0000256" key="1">
    <source>
        <dbReference type="SAM" id="SignalP"/>
    </source>
</evidence>
<dbReference type="InterPro" id="IPR052787">
    <property type="entry name" value="MAVS"/>
</dbReference>
<feature type="signal peptide" evidence="1">
    <location>
        <begin position="1"/>
        <end position="19"/>
    </location>
</feature>
<protein>
    <submittedName>
        <fullName evidence="2">Uncharacterized protein</fullName>
    </submittedName>
</protein>
<accession>A0A6J8CUT9</accession>
<organism evidence="2 3">
    <name type="scientific">Mytilus coruscus</name>
    <name type="common">Sea mussel</name>
    <dbReference type="NCBI Taxonomy" id="42192"/>
    <lineage>
        <taxon>Eukaryota</taxon>
        <taxon>Metazoa</taxon>
        <taxon>Spiralia</taxon>
        <taxon>Lophotrochozoa</taxon>
        <taxon>Mollusca</taxon>
        <taxon>Bivalvia</taxon>
        <taxon>Autobranchia</taxon>
        <taxon>Pteriomorphia</taxon>
        <taxon>Mytilida</taxon>
        <taxon>Mytiloidea</taxon>
        <taxon>Mytilidae</taxon>
        <taxon>Mytilinae</taxon>
        <taxon>Mytilus</taxon>
    </lineage>
</organism>
<dbReference type="PANTHER" id="PTHR21446:SF12">
    <property type="entry name" value="POTASSIUM CHANNEL TETRAMERIZATION DOMAIN CONTAINING 1"/>
    <property type="match status" value="1"/>
</dbReference>
<dbReference type="Proteomes" id="UP000507470">
    <property type="component" value="Unassembled WGS sequence"/>
</dbReference>
<name>A0A6J8CUT9_MYTCO</name>
<proteinExistence type="predicted"/>
<reference evidence="2 3" key="1">
    <citation type="submission" date="2020-06" db="EMBL/GenBank/DDBJ databases">
        <authorList>
            <person name="Li R."/>
            <person name="Bekaert M."/>
        </authorList>
    </citation>
    <scope>NUCLEOTIDE SEQUENCE [LARGE SCALE GENOMIC DNA]</scope>
    <source>
        <strain evidence="3">wild</strain>
    </source>
</reference>
<keyword evidence="1" id="KW-0732">Signal</keyword>
<evidence type="ECO:0000313" key="2">
    <source>
        <dbReference type="EMBL" id="CAC5399421.1"/>
    </source>
</evidence>